<protein>
    <submittedName>
        <fullName evidence="2">Uncharacterized protein</fullName>
    </submittedName>
</protein>
<feature type="chain" id="PRO_5005466002" evidence="1">
    <location>
        <begin position="24"/>
        <end position="158"/>
    </location>
</feature>
<proteinExistence type="predicted"/>
<reference evidence="2 3" key="1">
    <citation type="submission" date="2015-08" db="EMBL/GenBank/DDBJ databases">
        <authorList>
            <person name="Babu N.S."/>
            <person name="Beckwith C.J."/>
            <person name="Beseler K.G."/>
            <person name="Brison A."/>
            <person name="Carone J.V."/>
            <person name="Caskin T.P."/>
            <person name="Diamond M."/>
            <person name="Durham M.E."/>
            <person name="Foxe J.M."/>
            <person name="Go M."/>
            <person name="Henderson B.A."/>
            <person name="Jones I.B."/>
            <person name="McGettigan J.A."/>
            <person name="Micheletti S.J."/>
            <person name="Nasrallah M.E."/>
            <person name="Ortiz D."/>
            <person name="Piller C.R."/>
            <person name="Privatt S.R."/>
            <person name="Schneider S.L."/>
            <person name="Sharp S."/>
            <person name="Smith T.C."/>
            <person name="Stanton J.D."/>
            <person name="Ullery H.E."/>
            <person name="Wilson R.J."/>
            <person name="Serrano M.G."/>
            <person name="Buck G."/>
            <person name="Lee V."/>
            <person name="Wang Y."/>
            <person name="Carvalho R."/>
            <person name="Voegtly L."/>
            <person name="Shi R."/>
            <person name="Duckworth R."/>
            <person name="Johnson A."/>
            <person name="Loviza R."/>
            <person name="Walstead R."/>
            <person name="Shah Z."/>
            <person name="Kiflezghi M."/>
            <person name="Wade K."/>
            <person name="Ball S.L."/>
            <person name="Bradley K.W."/>
            <person name="Asai D.J."/>
            <person name="Bowman C.A."/>
            <person name="Russell D.A."/>
            <person name="Pope W.H."/>
            <person name="Jacobs-Sera D."/>
            <person name="Hendrix R.W."/>
            <person name="Hatfull G.F."/>
        </authorList>
    </citation>
    <scope>NUCLEOTIDE SEQUENCE [LARGE SCALE GENOMIC DNA]</scope>
    <source>
        <strain evidence="2 3">DSM 27710</strain>
    </source>
</reference>
<feature type="signal peptide" evidence="1">
    <location>
        <begin position="1"/>
        <end position="23"/>
    </location>
</feature>
<keyword evidence="3" id="KW-1185">Reference proteome</keyword>
<dbReference type="AlphaFoldDB" id="A0A0K1PFU3"/>
<sequence>MKWLRALLLVAAVGAGIAVYQRAGDEGSDPRCNVSNCAAMMSCGIHSVPEPNLALCEAKGLAAEPVDESEYCVTACNAAGLGEFFECFARRAGECVDSYDKGFLVATECSKARPTDCLKGCVEARMGCEATCPSTSWADCRDCVAACGLQYGACSNRC</sequence>
<name>A0A0K1PFU3_9BACT</name>
<gene>
    <name evidence="2" type="ORF">AKJ08_2371</name>
</gene>
<dbReference type="EMBL" id="CP012332">
    <property type="protein sequence ID" value="AKU91984.1"/>
    <property type="molecule type" value="Genomic_DNA"/>
</dbReference>
<accession>A0A0K1PFU3</accession>
<organism evidence="2 3">
    <name type="scientific">Vulgatibacter incomptus</name>
    <dbReference type="NCBI Taxonomy" id="1391653"/>
    <lineage>
        <taxon>Bacteria</taxon>
        <taxon>Pseudomonadati</taxon>
        <taxon>Myxococcota</taxon>
        <taxon>Myxococcia</taxon>
        <taxon>Myxococcales</taxon>
        <taxon>Cystobacterineae</taxon>
        <taxon>Vulgatibacteraceae</taxon>
        <taxon>Vulgatibacter</taxon>
    </lineage>
</organism>
<keyword evidence="1" id="KW-0732">Signal</keyword>
<dbReference type="Proteomes" id="UP000055590">
    <property type="component" value="Chromosome"/>
</dbReference>
<dbReference type="RefSeq" id="WP_157370628.1">
    <property type="nucleotide sequence ID" value="NZ_CP012332.1"/>
</dbReference>
<evidence type="ECO:0000313" key="3">
    <source>
        <dbReference type="Proteomes" id="UP000055590"/>
    </source>
</evidence>
<dbReference type="KEGG" id="vin:AKJ08_2371"/>
<evidence type="ECO:0000313" key="2">
    <source>
        <dbReference type="EMBL" id="AKU91984.1"/>
    </source>
</evidence>
<evidence type="ECO:0000256" key="1">
    <source>
        <dbReference type="SAM" id="SignalP"/>
    </source>
</evidence>
<dbReference type="STRING" id="1391653.AKJ08_2371"/>